<keyword evidence="2" id="KW-0812">Transmembrane</keyword>
<feature type="compositionally biased region" description="Polar residues" evidence="1">
    <location>
        <begin position="53"/>
        <end position="64"/>
    </location>
</feature>
<dbReference type="EMBL" id="AP018248">
    <property type="protein sequence ID" value="BAZ02324.1"/>
    <property type="molecule type" value="Genomic_DNA"/>
</dbReference>
<sequence length="89" mass="9687">MKSYTESLPRVISLHLRVTSIAILLISGYLVIFKNIDTTTALNSLNANHFSTNSTESLTSTKANSSEKKDIYIPPNYGGPDSEHGSGTR</sequence>
<dbReference type="AlphaFoldDB" id="A0A1Z4N9D5"/>
<keyword evidence="2" id="KW-0472">Membrane</keyword>
<evidence type="ECO:0000256" key="2">
    <source>
        <dbReference type="SAM" id="Phobius"/>
    </source>
</evidence>
<feature type="transmembrane region" description="Helical" evidence="2">
    <location>
        <begin position="12"/>
        <end position="32"/>
    </location>
</feature>
<organism evidence="3 4">
    <name type="scientific">Tolypothrix tenuis PCC 7101</name>
    <dbReference type="NCBI Taxonomy" id="231146"/>
    <lineage>
        <taxon>Bacteria</taxon>
        <taxon>Bacillati</taxon>
        <taxon>Cyanobacteriota</taxon>
        <taxon>Cyanophyceae</taxon>
        <taxon>Nostocales</taxon>
        <taxon>Tolypothrichaceae</taxon>
        <taxon>Tolypothrix</taxon>
    </lineage>
</organism>
<reference evidence="3 4" key="1">
    <citation type="submission" date="2017-06" db="EMBL/GenBank/DDBJ databases">
        <title>Genome sequencing of cyanobaciteial culture collection at National Institute for Environmental Studies (NIES).</title>
        <authorList>
            <person name="Hirose Y."/>
            <person name="Shimura Y."/>
            <person name="Fujisawa T."/>
            <person name="Nakamura Y."/>
            <person name="Kawachi M."/>
        </authorList>
    </citation>
    <scope>NUCLEOTIDE SEQUENCE [LARGE SCALE GENOMIC DNA]</scope>
    <source>
        <strain evidence="3 4">NIES-37</strain>
    </source>
</reference>
<evidence type="ECO:0000256" key="1">
    <source>
        <dbReference type="SAM" id="MobiDB-lite"/>
    </source>
</evidence>
<protein>
    <submittedName>
        <fullName evidence="3">Uncharacterized protein</fullName>
    </submittedName>
</protein>
<keyword evidence="4" id="KW-1185">Reference proteome</keyword>
<dbReference type="Proteomes" id="UP000218785">
    <property type="component" value="Chromosome"/>
</dbReference>
<gene>
    <name evidence="3" type="ORF">NIES37_63360</name>
</gene>
<dbReference type="RefSeq" id="WP_096582465.1">
    <property type="nucleotide sequence ID" value="NZ_CAWNJS010000001.1"/>
</dbReference>
<accession>A0A1Z4N9D5</accession>
<proteinExistence type="predicted"/>
<evidence type="ECO:0000313" key="4">
    <source>
        <dbReference type="Proteomes" id="UP000218785"/>
    </source>
</evidence>
<evidence type="ECO:0000313" key="3">
    <source>
        <dbReference type="EMBL" id="BAZ02324.1"/>
    </source>
</evidence>
<keyword evidence="2" id="KW-1133">Transmembrane helix</keyword>
<name>A0A1Z4N9D5_9CYAN</name>
<dbReference type="KEGG" id="ttq:NIES37_63360"/>
<feature type="region of interest" description="Disordered" evidence="1">
    <location>
        <begin position="53"/>
        <end position="89"/>
    </location>
</feature>